<dbReference type="InterPro" id="IPR056798">
    <property type="entry name" value="ADH_Fe_C"/>
</dbReference>
<proteinExistence type="inferred from homology"/>
<protein>
    <submittedName>
        <fullName evidence="6">NAD-dependent methanol dehydrogenase</fullName>
        <ecNumber evidence="6">1.1.1.244</ecNumber>
    </submittedName>
</protein>
<dbReference type="InterPro" id="IPR039697">
    <property type="entry name" value="Alcohol_dehydrogenase_Fe"/>
</dbReference>
<dbReference type="FunFam" id="3.40.50.1970:FF:000003">
    <property type="entry name" value="Alcohol dehydrogenase, iron-containing"/>
    <property type="match status" value="1"/>
</dbReference>
<dbReference type="Gene3D" id="3.40.50.1970">
    <property type="match status" value="1"/>
</dbReference>
<dbReference type="GO" id="GO:0046872">
    <property type="term" value="F:metal ion binding"/>
    <property type="evidence" value="ECO:0007669"/>
    <property type="project" value="InterPro"/>
</dbReference>
<dbReference type="CDD" id="cd08551">
    <property type="entry name" value="Fe-ADH"/>
    <property type="match status" value="1"/>
</dbReference>
<evidence type="ECO:0000256" key="3">
    <source>
        <dbReference type="ARBA" id="ARBA00023027"/>
    </source>
</evidence>
<dbReference type="EMBL" id="CP020814">
    <property type="protein sequence ID" value="ARK29778.1"/>
    <property type="molecule type" value="Genomic_DNA"/>
</dbReference>
<accession>A0A1X9M8Q0</accession>
<dbReference type="RefSeq" id="WP_066152591.1">
    <property type="nucleotide sequence ID" value="NZ_CP020814.1"/>
</dbReference>
<keyword evidence="7" id="KW-1185">Reference proteome</keyword>
<gene>
    <name evidence="6" type="primary">mdh_2</name>
    <name evidence="6" type="ORF">BkAM31D_07845</name>
</gene>
<dbReference type="FunFam" id="1.20.1090.10:FF:000001">
    <property type="entry name" value="Aldehyde-alcohol dehydrogenase"/>
    <property type="match status" value="1"/>
</dbReference>
<name>A0A1X9M8Q0_9BACI</name>
<dbReference type="SUPFAM" id="SSF56796">
    <property type="entry name" value="Dehydroquinate synthase-like"/>
    <property type="match status" value="1"/>
</dbReference>
<dbReference type="KEGG" id="bkw:BkAM31D_07845"/>
<feature type="domain" description="Fe-containing alcohol dehydrogenase-like C-terminal" evidence="5">
    <location>
        <begin position="187"/>
        <end position="383"/>
    </location>
</feature>
<evidence type="ECO:0000256" key="2">
    <source>
        <dbReference type="ARBA" id="ARBA00023002"/>
    </source>
</evidence>
<dbReference type="PANTHER" id="PTHR11496">
    <property type="entry name" value="ALCOHOL DEHYDROGENASE"/>
    <property type="match status" value="1"/>
</dbReference>
<dbReference type="AlphaFoldDB" id="A0A1X9M8Q0"/>
<dbReference type="PANTHER" id="PTHR11496:SF102">
    <property type="entry name" value="ALCOHOL DEHYDROGENASE 4"/>
    <property type="match status" value="1"/>
</dbReference>
<feature type="domain" description="Alcohol dehydrogenase iron-type/glycerol dehydrogenase GldA" evidence="4">
    <location>
        <begin position="7"/>
        <end position="176"/>
    </location>
</feature>
<sequence>MSSLHVPKEINLEFGSVQKLGQIASDFGATHLFIVIDAFLTQSPLNYQDQLEQICRKHSLEITCFSDFRGEPTTEHLDEAISKINVCGADCIVAMGGGSSIDLAKAISVFAINRGITLDEIEQKRDLKRLPLIAIPTTAGTGSEATKVMVITDSKSNIKKNPGNPKLIPDVAILDPNLTMSLPKHFTVYTGLDALAHAMEAYVSTRATELSNHYALEAIKMVGEALPRVYDNGKDEEARKKMLLASCYAGIAFSNSSTNLAHATARPLGAHFHIPHGLSVALLLPFVIEFGLEAARERYANIAMALGVERSKNKEELAKDALMIVHRYNERFNIWNDGFKYIKPSEFEESIPTLVQDSLSGNGVLTNQIIPTDADVEKIYKQLLKKVSQYSVN</sequence>
<dbReference type="InterPro" id="IPR018211">
    <property type="entry name" value="ADH_Fe_CS"/>
</dbReference>
<dbReference type="PROSITE" id="PS00913">
    <property type="entry name" value="ADH_IRON_1"/>
    <property type="match status" value="1"/>
</dbReference>
<dbReference type="InterPro" id="IPR001670">
    <property type="entry name" value="ADH_Fe/GldA"/>
</dbReference>
<reference evidence="6 7" key="1">
    <citation type="submission" date="2017-04" db="EMBL/GenBank/DDBJ databases">
        <title>Bacillus krulwichiae AM31D Genome sequencing and assembly.</title>
        <authorList>
            <person name="Krulwich T.A."/>
            <person name="Anastor L."/>
            <person name="Ehrlich R."/>
            <person name="Ehrlich G.D."/>
            <person name="Janto B."/>
        </authorList>
    </citation>
    <scope>NUCLEOTIDE SEQUENCE [LARGE SCALE GENOMIC DNA]</scope>
    <source>
        <strain evidence="6 7">AM31D</strain>
    </source>
</reference>
<keyword evidence="2 6" id="KW-0560">Oxidoreductase</keyword>
<evidence type="ECO:0000259" key="4">
    <source>
        <dbReference type="Pfam" id="PF00465"/>
    </source>
</evidence>
<dbReference type="GO" id="GO:0050093">
    <property type="term" value="F:methanol dehydrogenase (NAD+) activity"/>
    <property type="evidence" value="ECO:0007669"/>
    <property type="project" value="UniProtKB-EC"/>
</dbReference>
<evidence type="ECO:0000313" key="7">
    <source>
        <dbReference type="Proteomes" id="UP000193006"/>
    </source>
</evidence>
<dbReference type="Proteomes" id="UP000193006">
    <property type="component" value="Chromosome"/>
</dbReference>
<dbReference type="EC" id="1.1.1.244" evidence="6"/>
<evidence type="ECO:0000259" key="5">
    <source>
        <dbReference type="Pfam" id="PF25137"/>
    </source>
</evidence>
<evidence type="ECO:0000313" key="6">
    <source>
        <dbReference type="EMBL" id="ARK29778.1"/>
    </source>
</evidence>
<dbReference type="Pfam" id="PF00465">
    <property type="entry name" value="Fe-ADH"/>
    <property type="match status" value="1"/>
</dbReference>
<keyword evidence="3" id="KW-0520">NAD</keyword>
<evidence type="ECO:0000256" key="1">
    <source>
        <dbReference type="ARBA" id="ARBA00007358"/>
    </source>
</evidence>
<comment type="similarity">
    <text evidence="1">Belongs to the iron-containing alcohol dehydrogenase family.</text>
</comment>
<dbReference type="Pfam" id="PF25137">
    <property type="entry name" value="ADH_Fe_C"/>
    <property type="match status" value="1"/>
</dbReference>
<organism evidence="6 7">
    <name type="scientific">Halalkalibacter krulwichiae</name>
    <dbReference type="NCBI Taxonomy" id="199441"/>
    <lineage>
        <taxon>Bacteria</taxon>
        <taxon>Bacillati</taxon>
        <taxon>Bacillota</taxon>
        <taxon>Bacilli</taxon>
        <taxon>Bacillales</taxon>
        <taxon>Bacillaceae</taxon>
        <taxon>Halalkalibacter</taxon>
    </lineage>
</organism>
<dbReference type="Gene3D" id="1.20.1090.10">
    <property type="entry name" value="Dehydroquinate synthase-like - alpha domain"/>
    <property type="match status" value="1"/>
</dbReference>
<dbReference type="STRING" id="199441.BkAM31D_07845"/>